<dbReference type="RefSeq" id="WP_267991999.1">
    <property type="nucleotide sequence ID" value="NZ_JAPQFC010000404.1"/>
</dbReference>
<evidence type="ECO:0000256" key="1">
    <source>
        <dbReference type="SAM" id="MobiDB-lite"/>
    </source>
</evidence>
<protein>
    <submittedName>
        <fullName evidence="2">Uncharacterized protein</fullName>
    </submittedName>
</protein>
<feature type="compositionally biased region" description="Polar residues" evidence="1">
    <location>
        <begin position="13"/>
        <end position="22"/>
    </location>
</feature>
<feature type="non-terminal residue" evidence="2">
    <location>
        <position position="1"/>
    </location>
</feature>
<feature type="region of interest" description="Disordered" evidence="1">
    <location>
        <begin position="1"/>
        <end position="22"/>
    </location>
</feature>
<dbReference type="AlphaFoldDB" id="A0A9Q4DJW2"/>
<evidence type="ECO:0000313" key="2">
    <source>
        <dbReference type="EMBL" id="MCY6524856.1"/>
    </source>
</evidence>
<dbReference type="EMBL" id="JAPQFC010000404">
    <property type="protein sequence ID" value="MCY6524856.1"/>
    <property type="molecule type" value="Genomic_DNA"/>
</dbReference>
<feature type="non-terminal residue" evidence="2">
    <location>
        <position position="82"/>
    </location>
</feature>
<organism evidence="2 3">
    <name type="scientific">Actinobacillus pleuropneumoniae</name>
    <name type="common">Haemophilus pleuropneumoniae</name>
    <dbReference type="NCBI Taxonomy" id="715"/>
    <lineage>
        <taxon>Bacteria</taxon>
        <taxon>Pseudomonadati</taxon>
        <taxon>Pseudomonadota</taxon>
        <taxon>Gammaproteobacteria</taxon>
        <taxon>Pasteurellales</taxon>
        <taxon>Pasteurellaceae</taxon>
        <taxon>Actinobacillus</taxon>
    </lineage>
</organism>
<comment type="caution">
    <text evidence="2">The sequence shown here is derived from an EMBL/GenBank/DDBJ whole genome shotgun (WGS) entry which is preliminary data.</text>
</comment>
<sequence>EVVQPQVDPQLEIAQQESTSEFESVQLEVNPETILVQIEATFEPKVVQEPLTETVVHLPKHLDFEVQHSEVVTLPVTPQTLV</sequence>
<accession>A0A9Q4DJW2</accession>
<evidence type="ECO:0000313" key="3">
    <source>
        <dbReference type="Proteomes" id="UP001077788"/>
    </source>
</evidence>
<proteinExistence type="predicted"/>
<reference evidence="2" key="1">
    <citation type="journal article" date="2021" name="Vet Sci">
        <title>O-Serogroups and Pathovirotypes of Escherichia coli Isolated from Post-Weaning Piglets Showing Diarrhoea and/or Oedema in South Korea.</title>
        <authorList>
            <person name="Byun J.W."/>
            <person name="Moon B.Y."/>
            <person name="Do K.H."/>
            <person name="Lee K."/>
            <person name="Lee H.Y."/>
            <person name="Kim W.I."/>
            <person name="So B."/>
            <person name="Lee W.K."/>
        </authorList>
    </citation>
    <scope>NUCLEOTIDE SEQUENCE</scope>
    <source>
        <strain evidence="2">84/14</strain>
    </source>
</reference>
<dbReference type="Proteomes" id="UP001077788">
    <property type="component" value="Unassembled WGS sequence"/>
</dbReference>
<gene>
    <name evidence="2" type="ORF">OYG11_11645</name>
</gene>
<reference evidence="2" key="2">
    <citation type="submission" date="2022-12" db="EMBL/GenBank/DDBJ databases">
        <authorList>
            <person name="Kardos G."/>
            <person name="Sarkozi R."/>
            <person name="Laczko L."/>
            <person name="Marton S."/>
            <person name="Makrai L."/>
            <person name="Banyai K."/>
            <person name="Fodor L."/>
        </authorList>
    </citation>
    <scope>NUCLEOTIDE SEQUENCE</scope>
    <source>
        <strain evidence="2">84/14</strain>
    </source>
</reference>
<name>A0A9Q4DJW2_ACTPL</name>